<evidence type="ECO:0000259" key="11">
    <source>
        <dbReference type="SMART" id="SM00479"/>
    </source>
</evidence>
<dbReference type="EC" id="3.1.11.2" evidence="3"/>
<dbReference type="GO" id="GO:0006308">
    <property type="term" value="P:DNA catabolic process"/>
    <property type="evidence" value="ECO:0007669"/>
    <property type="project" value="TreeGrafter"/>
</dbReference>
<dbReference type="GO" id="GO:0008311">
    <property type="term" value="F:double-stranded DNA 3'-5' DNA exonuclease activity"/>
    <property type="evidence" value="ECO:0007669"/>
    <property type="project" value="UniProtKB-EC"/>
</dbReference>
<evidence type="ECO:0000256" key="9">
    <source>
        <dbReference type="ARBA" id="ARBA00025769"/>
    </source>
</evidence>
<dbReference type="PANTHER" id="PTHR13058">
    <property type="entry name" value="THREE PRIME REPAIR EXONUCLEASE 1, 2"/>
    <property type="match status" value="1"/>
</dbReference>
<reference evidence="12" key="1">
    <citation type="submission" date="2023-07" db="EMBL/GenBank/DDBJ databases">
        <title>Chromosome-level Genome Assembly of Striped Snakehead (Channa striata).</title>
        <authorList>
            <person name="Liu H."/>
        </authorList>
    </citation>
    <scope>NUCLEOTIDE SEQUENCE</scope>
    <source>
        <strain evidence="12">Gz</strain>
        <tissue evidence="12">Muscle</tissue>
    </source>
</reference>
<dbReference type="Pfam" id="PF00929">
    <property type="entry name" value="RNase_T"/>
    <property type="match status" value="1"/>
</dbReference>
<evidence type="ECO:0000256" key="5">
    <source>
        <dbReference type="ARBA" id="ARBA00022723"/>
    </source>
</evidence>
<dbReference type="InterPro" id="IPR036397">
    <property type="entry name" value="RNaseH_sf"/>
</dbReference>
<dbReference type="InterPro" id="IPR040393">
    <property type="entry name" value="TREX1/2"/>
</dbReference>
<dbReference type="SUPFAM" id="SSF53098">
    <property type="entry name" value="Ribonuclease H-like"/>
    <property type="match status" value="1"/>
</dbReference>
<evidence type="ECO:0000313" key="12">
    <source>
        <dbReference type="EMBL" id="KAK2842616.1"/>
    </source>
</evidence>
<comment type="caution">
    <text evidence="12">The sequence shown here is derived from an EMBL/GenBank/DDBJ whole genome shotgun (WGS) entry which is preliminary data.</text>
</comment>
<evidence type="ECO:0000256" key="2">
    <source>
        <dbReference type="ARBA" id="ARBA00001946"/>
    </source>
</evidence>
<dbReference type="InterPro" id="IPR013520">
    <property type="entry name" value="Ribonucl_H"/>
</dbReference>
<dbReference type="FunFam" id="3.30.420.10:FF:000247">
    <property type="entry name" value="Si:ch1073-296i8.2"/>
    <property type="match status" value="1"/>
</dbReference>
<keyword evidence="7" id="KW-0269">Exonuclease</keyword>
<protein>
    <recommendedName>
        <fullName evidence="3">exodeoxyribonuclease III</fullName>
        <ecNumber evidence="3">3.1.11.2</ecNumber>
    </recommendedName>
</protein>
<accession>A0AA88SKP1</accession>
<dbReference type="GO" id="GO:0003676">
    <property type="term" value="F:nucleic acid binding"/>
    <property type="evidence" value="ECO:0007669"/>
    <property type="project" value="InterPro"/>
</dbReference>
<evidence type="ECO:0000256" key="10">
    <source>
        <dbReference type="SAM" id="MobiDB-lite"/>
    </source>
</evidence>
<feature type="region of interest" description="Disordered" evidence="10">
    <location>
        <begin position="1"/>
        <end position="28"/>
    </location>
</feature>
<evidence type="ECO:0000256" key="8">
    <source>
        <dbReference type="ARBA" id="ARBA00022842"/>
    </source>
</evidence>
<feature type="region of interest" description="Disordered" evidence="10">
    <location>
        <begin position="44"/>
        <end position="65"/>
    </location>
</feature>
<comment type="similarity">
    <text evidence="9">Belongs to the exonuclease superfamily. TREX family.</text>
</comment>
<evidence type="ECO:0000256" key="4">
    <source>
        <dbReference type="ARBA" id="ARBA00022722"/>
    </source>
</evidence>
<name>A0AA88SKP1_CHASR</name>
<evidence type="ECO:0000313" key="13">
    <source>
        <dbReference type="Proteomes" id="UP001187415"/>
    </source>
</evidence>
<keyword evidence="5" id="KW-0479">Metal-binding</keyword>
<comment type="catalytic activity">
    <reaction evidence="1">
        <text>Exonucleolytic cleavage in the 3'- to 5'-direction to yield nucleoside 5'-phosphates.</text>
        <dbReference type="EC" id="3.1.11.2"/>
    </reaction>
</comment>
<keyword evidence="8" id="KW-0460">Magnesium</keyword>
<proteinExistence type="inferred from homology"/>
<evidence type="ECO:0000256" key="3">
    <source>
        <dbReference type="ARBA" id="ARBA00012115"/>
    </source>
</evidence>
<keyword evidence="6" id="KW-0378">Hydrolase</keyword>
<dbReference type="GO" id="GO:0005737">
    <property type="term" value="C:cytoplasm"/>
    <property type="evidence" value="ECO:0007669"/>
    <property type="project" value="TreeGrafter"/>
</dbReference>
<evidence type="ECO:0000256" key="6">
    <source>
        <dbReference type="ARBA" id="ARBA00022801"/>
    </source>
</evidence>
<dbReference type="InterPro" id="IPR012337">
    <property type="entry name" value="RNaseH-like_sf"/>
</dbReference>
<dbReference type="GO" id="GO:0046872">
    <property type="term" value="F:metal ion binding"/>
    <property type="evidence" value="ECO:0007669"/>
    <property type="project" value="UniProtKB-KW"/>
</dbReference>
<keyword evidence="13" id="KW-1185">Reference proteome</keyword>
<dbReference type="AlphaFoldDB" id="A0AA88SKP1"/>
<comment type="cofactor">
    <cofactor evidence="2">
        <name>Mg(2+)</name>
        <dbReference type="ChEBI" id="CHEBI:18420"/>
    </cofactor>
</comment>
<feature type="compositionally biased region" description="Basic and acidic residues" evidence="10">
    <location>
        <begin position="53"/>
        <end position="65"/>
    </location>
</feature>
<organism evidence="12 13">
    <name type="scientific">Channa striata</name>
    <name type="common">Snakehead murrel</name>
    <name type="synonym">Ophicephalus striatus</name>
    <dbReference type="NCBI Taxonomy" id="64152"/>
    <lineage>
        <taxon>Eukaryota</taxon>
        <taxon>Metazoa</taxon>
        <taxon>Chordata</taxon>
        <taxon>Craniata</taxon>
        <taxon>Vertebrata</taxon>
        <taxon>Euteleostomi</taxon>
        <taxon>Actinopterygii</taxon>
        <taxon>Neopterygii</taxon>
        <taxon>Teleostei</taxon>
        <taxon>Neoteleostei</taxon>
        <taxon>Acanthomorphata</taxon>
        <taxon>Anabantaria</taxon>
        <taxon>Anabantiformes</taxon>
        <taxon>Channoidei</taxon>
        <taxon>Channidae</taxon>
        <taxon>Channa</taxon>
    </lineage>
</organism>
<dbReference type="Proteomes" id="UP001187415">
    <property type="component" value="Unassembled WGS sequence"/>
</dbReference>
<dbReference type="EMBL" id="JAUPFM010000009">
    <property type="protein sequence ID" value="KAK2842616.1"/>
    <property type="molecule type" value="Genomic_DNA"/>
</dbReference>
<keyword evidence="4" id="KW-0540">Nuclease</keyword>
<dbReference type="CDD" id="cd06127">
    <property type="entry name" value="DEDDh"/>
    <property type="match status" value="1"/>
</dbReference>
<dbReference type="Gene3D" id="3.30.420.10">
    <property type="entry name" value="Ribonuclease H-like superfamily/Ribonuclease H"/>
    <property type="match status" value="1"/>
</dbReference>
<feature type="domain" description="Exonuclease" evidence="11">
    <location>
        <begin position="70"/>
        <end position="248"/>
    </location>
</feature>
<sequence length="261" mass="29073">MGQGPCPVSPAASPQCTPPFSPGSVKDEDGRFYAVGQKQCRSSLAGAPGVGQRRGERRGSEGRGMSDDETIVFFDLETTGLDTSVCDIIQLSAICGDKVFNVYTLPRNALTQSATEVTGFTVSDGRLFLHGVQMRTTPLVEALTSFIAFLRSFRRPVVLVAHNAKRFDAPVLSRVLQNYSLWQQFQQVVSRFLDTFLLSKNLFRNLSSYSQVYMVDHFLGLTYDAHNALEDARMLQKLYNTWRPKSSDVSRCTFRTTAVFL</sequence>
<dbReference type="PANTHER" id="PTHR13058:SF22">
    <property type="entry name" value="EXODEOXYRIBONUCLEASE III"/>
    <property type="match status" value="1"/>
</dbReference>
<gene>
    <name evidence="12" type="ORF">Q5P01_012816</name>
</gene>
<dbReference type="SMART" id="SM00479">
    <property type="entry name" value="EXOIII"/>
    <property type="match status" value="1"/>
</dbReference>
<evidence type="ECO:0000256" key="1">
    <source>
        <dbReference type="ARBA" id="ARBA00000493"/>
    </source>
</evidence>
<evidence type="ECO:0000256" key="7">
    <source>
        <dbReference type="ARBA" id="ARBA00022839"/>
    </source>
</evidence>